<evidence type="ECO:0000313" key="2">
    <source>
        <dbReference type="Proteomes" id="UP001060085"/>
    </source>
</evidence>
<organism evidence="1 2">
    <name type="scientific">Catharanthus roseus</name>
    <name type="common">Madagascar periwinkle</name>
    <name type="synonym">Vinca rosea</name>
    <dbReference type="NCBI Taxonomy" id="4058"/>
    <lineage>
        <taxon>Eukaryota</taxon>
        <taxon>Viridiplantae</taxon>
        <taxon>Streptophyta</taxon>
        <taxon>Embryophyta</taxon>
        <taxon>Tracheophyta</taxon>
        <taxon>Spermatophyta</taxon>
        <taxon>Magnoliopsida</taxon>
        <taxon>eudicotyledons</taxon>
        <taxon>Gunneridae</taxon>
        <taxon>Pentapetalae</taxon>
        <taxon>asterids</taxon>
        <taxon>lamiids</taxon>
        <taxon>Gentianales</taxon>
        <taxon>Apocynaceae</taxon>
        <taxon>Rauvolfioideae</taxon>
        <taxon>Vinceae</taxon>
        <taxon>Catharanthinae</taxon>
        <taxon>Catharanthus</taxon>
    </lineage>
</organism>
<reference evidence="2" key="1">
    <citation type="journal article" date="2023" name="Nat. Plants">
        <title>Single-cell RNA sequencing provides a high-resolution roadmap for understanding the multicellular compartmentation of specialized metabolism.</title>
        <authorList>
            <person name="Sun S."/>
            <person name="Shen X."/>
            <person name="Li Y."/>
            <person name="Li Y."/>
            <person name="Wang S."/>
            <person name="Li R."/>
            <person name="Zhang H."/>
            <person name="Shen G."/>
            <person name="Guo B."/>
            <person name="Wei J."/>
            <person name="Xu J."/>
            <person name="St-Pierre B."/>
            <person name="Chen S."/>
            <person name="Sun C."/>
        </authorList>
    </citation>
    <scope>NUCLEOTIDE SEQUENCE [LARGE SCALE GENOMIC DNA]</scope>
</reference>
<proteinExistence type="predicted"/>
<protein>
    <submittedName>
        <fullName evidence="1">Uncharacterized protein</fullName>
    </submittedName>
</protein>
<evidence type="ECO:0000313" key="1">
    <source>
        <dbReference type="EMBL" id="KAI5660292.1"/>
    </source>
</evidence>
<sequence length="1122" mass="126823">MAIVTGDRYLESLVKFVENNAEPLIEGTLVLKLNPVGLRYVQSRLEALSELESLLSGAPVDYLRAYVSDLGDHRALEQLRRILRLLPSLKVVSVLPPPARDPTPLSLLPFGRLKVLELRGCDLSTSAARGLLELRHTLEKLICHNSTDALRHVFASRIAEIKNSPQWNRLSFVSCAFNGLVLMDESLQLLPAVDTLDLSSNKFAKVDNLRKCTKLKHLDLGFNNLRNISSFSEVSSQIVKLVLRNNALTTLRGIQNLKSLEGLDVSYNIISNFSEIEILAGLPSLRILWLEGNPLCCARWYRAQIFSYFPYAENLNLDGKKISTREFWKRQIIIASRQKTPASFGFYSPARDGAQLEGSINTKRKRISRLVSFESEDQRTFMCSDQDSVSCDNEVHSKQDNAFSEEEAEIADLMNRIELMKKERSALWLQEFKEWMDPAAHNFVDSKKSTGEPLSVYNLKNLGRNVRDHLGETSRYISDSLHASGDDSSTNNLESDNSFAETSVGLSAQSYFDPIGEEPPRFIMRHRSGESLPMIKSLYSNKELLKSLSNEGHMHARGRSLQVDSFPRDGKLMEEPIIRPITAIDDIVESHSSSIAPGSPPHYQEDILHRRQNLEEEFLQLSAESLSVASSDSNTSYSGDDSSEFGSWIPQVDQSLIGNFSGRSADDYSSVSNLDHAQYDWRKKLSPSEQNGVHVSNVGHKGNSVFDEIKELDSSSRFNRSAIPATVDDEHEVDPLKKRKHKRKPKRRIVSLSEEFAEDFKQEQLCIPNGNLDNCTEDTKCERCCNTNFSTSVGETRTINIAMDAYFASDCCEIISLKEPLCMESDDQALSSFLSKLADFGVHESYKQFLQCRCLLQEKSGWTESEVAIVPSNESKMYVLLIDGESDGSVTGLELIGCRCIEDITEVTVGLGLQVVRMCCNDTVYLFVMRSIERSRKLLCMLDSFGFPNVDNNCSLRSVEQIQVDIFERDLCGGAKTSIYQYSMVLFWNSNLQEDQWLSRSLFVLKHHLFLCVEDLKQFSFLSESKASTPYFFLDSSCSIMDISEMVIDTKESLCVTLSLERSSPEEDDHDRQFLAKHKVTSGPFSWKLKWFSEESFSKFVSLLEAIHSESSTRSIRKRFFT</sequence>
<name>A0ACC0AIL3_CATRO</name>
<keyword evidence="2" id="KW-1185">Reference proteome</keyword>
<accession>A0ACC0AIL3</accession>
<comment type="caution">
    <text evidence="1">The sequence shown here is derived from an EMBL/GenBank/DDBJ whole genome shotgun (WGS) entry which is preliminary data.</text>
</comment>
<gene>
    <name evidence="1" type="ORF">M9H77_29085</name>
</gene>
<dbReference type="Proteomes" id="UP001060085">
    <property type="component" value="Linkage Group LG06"/>
</dbReference>
<dbReference type="EMBL" id="CM044706">
    <property type="protein sequence ID" value="KAI5660292.1"/>
    <property type="molecule type" value="Genomic_DNA"/>
</dbReference>